<feature type="domain" description="Helix-turn-helix" evidence="1">
    <location>
        <begin position="11"/>
        <end position="54"/>
    </location>
</feature>
<dbReference type="Pfam" id="PF12728">
    <property type="entry name" value="HTH_17"/>
    <property type="match status" value="1"/>
</dbReference>
<evidence type="ECO:0000259" key="1">
    <source>
        <dbReference type="Pfam" id="PF12728"/>
    </source>
</evidence>
<keyword evidence="3" id="KW-1185">Reference proteome</keyword>
<dbReference type="Proteomes" id="UP001303324">
    <property type="component" value="Chromosome"/>
</dbReference>
<organism evidence="2 3">
    <name type="scientific">Mesobacillus jeotgali</name>
    <dbReference type="NCBI Taxonomy" id="129985"/>
    <lineage>
        <taxon>Bacteria</taxon>
        <taxon>Bacillati</taxon>
        <taxon>Bacillota</taxon>
        <taxon>Bacilli</taxon>
        <taxon>Bacillales</taxon>
        <taxon>Bacillaceae</taxon>
        <taxon>Mesobacillus</taxon>
    </lineage>
</organism>
<dbReference type="RefSeq" id="WP_311071060.1">
    <property type="nucleotide sequence ID" value="NZ_CP134494.1"/>
</dbReference>
<protein>
    <submittedName>
        <fullName evidence="2">Helix-turn-helix domain-containing protein</fullName>
    </submittedName>
</protein>
<dbReference type="InterPro" id="IPR041657">
    <property type="entry name" value="HTH_17"/>
</dbReference>
<dbReference type="EMBL" id="CP134494">
    <property type="protein sequence ID" value="WNF21328.1"/>
    <property type="molecule type" value="Genomic_DNA"/>
</dbReference>
<gene>
    <name evidence="2" type="ORF">RH061_14100</name>
</gene>
<proteinExistence type="predicted"/>
<accession>A0ABY9VBQ3</accession>
<evidence type="ECO:0000313" key="2">
    <source>
        <dbReference type="EMBL" id="WNF21328.1"/>
    </source>
</evidence>
<reference evidence="2 3" key="1">
    <citation type="submission" date="2023-09" db="EMBL/GenBank/DDBJ databases">
        <title>Microbial mechanism of fulvic acid promoting antimony reduction mineralization in rice fields.</title>
        <authorList>
            <person name="Chen G."/>
            <person name="Lan J."/>
        </authorList>
    </citation>
    <scope>NUCLEOTIDE SEQUENCE [LARGE SCALE GENOMIC DNA]</scope>
    <source>
        <strain evidence="2 3">PS1</strain>
    </source>
</reference>
<name>A0ABY9VBQ3_9BACI</name>
<evidence type="ECO:0000313" key="3">
    <source>
        <dbReference type="Proteomes" id="UP001303324"/>
    </source>
</evidence>
<sequence length="61" mass="7251">MFSEYDDVVEIEDLMEILNIGRNKAYILLQNGEIKSFKIGRVYKIPKICIKEYIINQIKKK</sequence>